<evidence type="ECO:0000259" key="1">
    <source>
        <dbReference type="Pfam" id="PF01636"/>
    </source>
</evidence>
<dbReference type="Gene3D" id="3.90.1200.10">
    <property type="match status" value="1"/>
</dbReference>
<name>A0ABQ3V8B3_9CHLR</name>
<reference evidence="2 3" key="1">
    <citation type="journal article" date="2021" name="Int. J. Syst. Evol. Microbiol.">
        <title>Reticulibacter mediterranei gen. nov., sp. nov., within the new family Reticulibacteraceae fam. nov., and Ktedonospora formicarum gen. nov., sp. nov., Ktedonobacter robiniae sp. nov., Dictyobacter formicarum sp. nov. and Dictyobacter arantiisoli sp. nov., belonging to the class Ktedonobacteria.</title>
        <authorList>
            <person name="Yabe S."/>
            <person name="Zheng Y."/>
            <person name="Wang C.M."/>
            <person name="Sakai Y."/>
            <person name="Abe K."/>
            <person name="Yokota A."/>
            <person name="Donadio S."/>
            <person name="Cavaletti L."/>
            <person name="Monciardini P."/>
        </authorList>
    </citation>
    <scope>NUCLEOTIDE SEQUENCE [LARGE SCALE GENOMIC DNA]</scope>
    <source>
        <strain evidence="2 3">SOSP1-9</strain>
    </source>
</reference>
<organism evidence="2 3">
    <name type="scientific">Dictyobacter formicarum</name>
    <dbReference type="NCBI Taxonomy" id="2778368"/>
    <lineage>
        <taxon>Bacteria</taxon>
        <taxon>Bacillati</taxon>
        <taxon>Chloroflexota</taxon>
        <taxon>Ktedonobacteria</taxon>
        <taxon>Ktedonobacterales</taxon>
        <taxon>Dictyobacteraceae</taxon>
        <taxon>Dictyobacter</taxon>
    </lineage>
</organism>
<dbReference type="Proteomes" id="UP000635565">
    <property type="component" value="Unassembled WGS sequence"/>
</dbReference>
<protein>
    <recommendedName>
        <fullName evidence="1">Aminoglycoside phosphotransferase domain-containing protein</fullName>
    </recommendedName>
</protein>
<evidence type="ECO:0000313" key="3">
    <source>
        <dbReference type="Proteomes" id="UP000635565"/>
    </source>
</evidence>
<comment type="caution">
    <text evidence="2">The sequence shown here is derived from an EMBL/GenBank/DDBJ whole genome shotgun (WGS) entry which is preliminary data.</text>
</comment>
<dbReference type="InterPro" id="IPR002575">
    <property type="entry name" value="Aminoglycoside_PTrfase"/>
</dbReference>
<dbReference type="SUPFAM" id="SSF56112">
    <property type="entry name" value="Protein kinase-like (PK-like)"/>
    <property type="match status" value="1"/>
</dbReference>
<feature type="domain" description="Aminoglycoside phosphotransferase" evidence="1">
    <location>
        <begin position="44"/>
        <end position="268"/>
    </location>
</feature>
<accession>A0ABQ3V8B3</accession>
<dbReference type="Pfam" id="PF01636">
    <property type="entry name" value="APH"/>
    <property type="match status" value="1"/>
</dbReference>
<keyword evidence="3" id="KW-1185">Reference proteome</keyword>
<dbReference type="InterPro" id="IPR011009">
    <property type="entry name" value="Kinase-like_dom_sf"/>
</dbReference>
<dbReference type="EMBL" id="BNJJ01000001">
    <property type="protein sequence ID" value="GHO82084.1"/>
    <property type="molecule type" value="Genomic_DNA"/>
</dbReference>
<proteinExistence type="predicted"/>
<evidence type="ECO:0000313" key="2">
    <source>
        <dbReference type="EMBL" id="GHO82084.1"/>
    </source>
</evidence>
<sequence length="324" mass="37563">MLFHIMGKYMSNINMIPLPWRNYILQLPMLAETVQWELLRKWGLSEVWRVTTRNGATWIAKKSRGSMAAELSIYQEVLLPLHAPRPQLHSYWLGASEHLFILEDVGLNTLEQQPQTEHFLESARVLARLRCAALVQLQDADAGRFENYCISADYYIQALDYLLQCDELETGKKEVLQAVKRWLPDQLHELYSQLPLTLCHNDYHVKNLVISDDTIVPVDWAMAYLSPYLGDLYSLVHAAAFRKVETQLMLQAYEAEVKHWAATYPSVRPMLSRPLEWQIALGAVCILITSIRWTLTEAMYELPETKKWIPAMIRNIDQYAQKIS</sequence>
<gene>
    <name evidence="2" type="ORF">KSZ_00900</name>
</gene>